<keyword evidence="3" id="KW-0732">Signal</keyword>
<evidence type="ECO:0000313" key="7">
    <source>
        <dbReference type="EMBL" id="ARK30833.1"/>
    </source>
</evidence>
<feature type="transmembrane region" description="Helical" evidence="5">
    <location>
        <begin position="165"/>
        <end position="185"/>
    </location>
</feature>
<keyword evidence="5" id="KW-1133">Transmembrane helix</keyword>
<evidence type="ECO:0000256" key="3">
    <source>
        <dbReference type="ARBA" id="ARBA00022729"/>
    </source>
</evidence>
<dbReference type="GO" id="GO:0042597">
    <property type="term" value="C:periplasmic space"/>
    <property type="evidence" value="ECO:0007669"/>
    <property type="project" value="InterPro"/>
</dbReference>
<name>A0A1X9MFF5_9BACI</name>
<reference evidence="7 8" key="1">
    <citation type="submission" date="2017-04" db="EMBL/GenBank/DDBJ databases">
        <title>Bacillus krulwichiae AM31D Genome sequencing and assembly.</title>
        <authorList>
            <person name="Krulwich T.A."/>
            <person name="Anastor L."/>
            <person name="Ehrlich R."/>
            <person name="Ehrlich G.D."/>
            <person name="Janto B."/>
        </authorList>
    </citation>
    <scope>NUCLEOTIDE SEQUENCE [LARGE SCALE GENOMIC DNA]</scope>
    <source>
        <strain evidence="7 8">AM31D</strain>
    </source>
</reference>
<comment type="subcellular location">
    <subcellularLocation>
        <location evidence="1">Cell envelope</location>
    </subcellularLocation>
</comment>
<accession>A0A1X9MFF5</accession>
<dbReference type="InterPro" id="IPR014755">
    <property type="entry name" value="Cu-Rt/internalin_Ig-like"/>
</dbReference>
<dbReference type="GO" id="GO:0006825">
    <property type="term" value="P:copper ion transport"/>
    <property type="evidence" value="ECO:0007669"/>
    <property type="project" value="InterPro"/>
</dbReference>
<dbReference type="Proteomes" id="UP000193006">
    <property type="component" value="Chromosome"/>
</dbReference>
<sequence length="189" mass="21361" precursor="true">MKKVVLIFLLIFLLLLPIQVGAHSYVTESYPEDQEEIAEPIKEIELVFNAGIESVSTASVFNEEGQEVEIANINVESPFLTLSLNDPLAPGTYLVEWRALGEDTHQTEGEFSFEVLPFEQAAPEEEVEEFNESVDEINQENIVNEDNTEIAIDQQEEVESSLGRMLWPLIITGVIALIFVGRFIIKRMF</sequence>
<evidence type="ECO:0000259" key="6">
    <source>
        <dbReference type="Pfam" id="PF04234"/>
    </source>
</evidence>
<dbReference type="Pfam" id="PF04234">
    <property type="entry name" value="CopC"/>
    <property type="match status" value="1"/>
</dbReference>
<dbReference type="PANTHER" id="PTHR34820:SF4">
    <property type="entry name" value="INNER MEMBRANE PROTEIN YEBZ"/>
    <property type="match status" value="1"/>
</dbReference>
<keyword evidence="5" id="KW-0472">Membrane</keyword>
<gene>
    <name evidence="7" type="ORF">BkAM31D_13835</name>
</gene>
<dbReference type="EMBL" id="CP020814">
    <property type="protein sequence ID" value="ARK30833.1"/>
    <property type="molecule type" value="Genomic_DNA"/>
</dbReference>
<dbReference type="InterPro" id="IPR014756">
    <property type="entry name" value="Ig_E-set"/>
</dbReference>
<dbReference type="InterPro" id="IPR032694">
    <property type="entry name" value="CopC/D"/>
</dbReference>
<dbReference type="AlphaFoldDB" id="A0A1X9MFF5"/>
<keyword evidence="8" id="KW-1185">Reference proteome</keyword>
<evidence type="ECO:0000256" key="2">
    <source>
        <dbReference type="ARBA" id="ARBA00022723"/>
    </source>
</evidence>
<protein>
    <recommendedName>
        <fullName evidence="6">CopC domain-containing protein</fullName>
    </recommendedName>
</protein>
<evidence type="ECO:0000256" key="1">
    <source>
        <dbReference type="ARBA" id="ARBA00004196"/>
    </source>
</evidence>
<dbReference type="GO" id="GO:0005507">
    <property type="term" value="F:copper ion binding"/>
    <property type="evidence" value="ECO:0007669"/>
    <property type="project" value="InterPro"/>
</dbReference>
<organism evidence="7 8">
    <name type="scientific">Halalkalibacter krulwichiae</name>
    <dbReference type="NCBI Taxonomy" id="199441"/>
    <lineage>
        <taxon>Bacteria</taxon>
        <taxon>Bacillati</taxon>
        <taxon>Bacillota</taxon>
        <taxon>Bacilli</taxon>
        <taxon>Bacillales</taxon>
        <taxon>Bacillaceae</taxon>
        <taxon>Halalkalibacter</taxon>
    </lineage>
</organism>
<dbReference type="PANTHER" id="PTHR34820">
    <property type="entry name" value="INNER MEMBRANE PROTEIN YEBZ"/>
    <property type="match status" value="1"/>
</dbReference>
<evidence type="ECO:0000313" key="8">
    <source>
        <dbReference type="Proteomes" id="UP000193006"/>
    </source>
</evidence>
<dbReference type="RefSeq" id="WP_066149771.1">
    <property type="nucleotide sequence ID" value="NZ_CP020814.1"/>
</dbReference>
<dbReference type="Gene3D" id="2.60.40.1220">
    <property type="match status" value="1"/>
</dbReference>
<dbReference type="GO" id="GO:0046688">
    <property type="term" value="P:response to copper ion"/>
    <property type="evidence" value="ECO:0007669"/>
    <property type="project" value="InterPro"/>
</dbReference>
<keyword evidence="2" id="KW-0479">Metal-binding</keyword>
<proteinExistence type="predicted"/>
<feature type="domain" description="CopC" evidence="6">
    <location>
        <begin position="23"/>
        <end position="115"/>
    </location>
</feature>
<dbReference type="GO" id="GO:0005886">
    <property type="term" value="C:plasma membrane"/>
    <property type="evidence" value="ECO:0007669"/>
    <property type="project" value="TreeGrafter"/>
</dbReference>
<dbReference type="STRING" id="199441.BkAM31D_13835"/>
<evidence type="ECO:0000256" key="4">
    <source>
        <dbReference type="ARBA" id="ARBA00023008"/>
    </source>
</evidence>
<dbReference type="SUPFAM" id="SSF81296">
    <property type="entry name" value="E set domains"/>
    <property type="match status" value="1"/>
</dbReference>
<keyword evidence="4" id="KW-0186">Copper</keyword>
<dbReference type="KEGG" id="bkw:BkAM31D_13835"/>
<dbReference type="InterPro" id="IPR007348">
    <property type="entry name" value="CopC_dom"/>
</dbReference>
<dbReference type="GO" id="GO:0030313">
    <property type="term" value="C:cell envelope"/>
    <property type="evidence" value="ECO:0007669"/>
    <property type="project" value="UniProtKB-SubCell"/>
</dbReference>
<evidence type="ECO:0000256" key="5">
    <source>
        <dbReference type="SAM" id="Phobius"/>
    </source>
</evidence>
<keyword evidence="5" id="KW-0812">Transmembrane</keyword>